<dbReference type="OrthoDB" id="339325at2759"/>
<evidence type="ECO:0000313" key="2">
    <source>
        <dbReference type="EMBL" id="KAG1809784.1"/>
    </source>
</evidence>
<proteinExistence type="predicted"/>
<organism evidence="2 3">
    <name type="scientific">Suillus plorans</name>
    <dbReference type="NCBI Taxonomy" id="116603"/>
    <lineage>
        <taxon>Eukaryota</taxon>
        <taxon>Fungi</taxon>
        <taxon>Dikarya</taxon>
        <taxon>Basidiomycota</taxon>
        <taxon>Agaricomycotina</taxon>
        <taxon>Agaricomycetes</taxon>
        <taxon>Agaricomycetidae</taxon>
        <taxon>Boletales</taxon>
        <taxon>Suillineae</taxon>
        <taxon>Suillaceae</taxon>
        <taxon>Suillus</taxon>
    </lineage>
</organism>
<dbReference type="GeneID" id="64594893"/>
<dbReference type="SUPFAM" id="SSF56112">
    <property type="entry name" value="Protein kinase-like (PK-like)"/>
    <property type="match status" value="1"/>
</dbReference>
<dbReference type="EMBL" id="JABBWE010000001">
    <property type="protein sequence ID" value="KAG1809784.1"/>
    <property type="molecule type" value="Genomic_DNA"/>
</dbReference>
<accession>A0A9P7E318</accession>
<reference evidence="2" key="1">
    <citation type="journal article" date="2020" name="New Phytol.">
        <title>Comparative genomics reveals dynamic genome evolution in host specialist ectomycorrhizal fungi.</title>
        <authorList>
            <person name="Lofgren L.A."/>
            <person name="Nguyen N.H."/>
            <person name="Vilgalys R."/>
            <person name="Ruytinx J."/>
            <person name="Liao H.L."/>
            <person name="Branco S."/>
            <person name="Kuo A."/>
            <person name="LaButti K."/>
            <person name="Lipzen A."/>
            <person name="Andreopoulos W."/>
            <person name="Pangilinan J."/>
            <person name="Riley R."/>
            <person name="Hundley H."/>
            <person name="Na H."/>
            <person name="Barry K."/>
            <person name="Grigoriev I.V."/>
            <person name="Stajich J.E."/>
            <person name="Kennedy P.G."/>
        </authorList>
    </citation>
    <scope>NUCLEOTIDE SEQUENCE</scope>
    <source>
        <strain evidence="2">S12</strain>
    </source>
</reference>
<gene>
    <name evidence="2" type="ORF">HD556DRAFT_1315625</name>
</gene>
<comment type="caution">
    <text evidence="2">The sequence shown here is derived from an EMBL/GenBank/DDBJ whole genome shotgun (WGS) entry which is preliminary data.</text>
</comment>
<evidence type="ECO:0000259" key="1">
    <source>
        <dbReference type="Pfam" id="PF07714"/>
    </source>
</evidence>
<dbReference type="InterPro" id="IPR001245">
    <property type="entry name" value="Ser-Thr/Tyr_kinase_cat_dom"/>
</dbReference>
<dbReference type="RefSeq" id="XP_041167449.1">
    <property type="nucleotide sequence ID" value="XM_041301129.1"/>
</dbReference>
<dbReference type="AlphaFoldDB" id="A0A9P7E318"/>
<name>A0A9P7E318_9AGAM</name>
<dbReference type="Pfam" id="PF07714">
    <property type="entry name" value="PK_Tyr_Ser-Thr"/>
    <property type="match status" value="1"/>
</dbReference>
<dbReference type="InterPro" id="IPR011009">
    <property type="entry name" value="Kinase-like_dom_sf"/>
</dbReference>
<dbReference type="GO" id="GO:0004672">
    <property type="term" value="F:protein kinase activity"/>
    <property type="evidence" value="ECO:0007669"/>
    <property type="project" value="InterPro"/>
</dbReference>
<feature type="domain" description="Serine-threonine/tyrosine-protein kinase catalytic" evidence="1">
    <location>
        <begin position="25"/>
        <end position="90"/>
    </location>
</feature>
<dbReference type="Proteomes" id="UP000719766">
    <property type="component" value="Unassembled WGS sequence"/>
</dbReference>
<dbReference type="Gene3D" id="3.30.200.20">
    <property type="entry name" value="Phosphorylase Kinase, domain 1"/>
    <property type="match status" value="1"/>
</dbReference>
<sequence length="98" mass="10697">MAFNLANIHVPELTGRVVTTDNRASGSGNFADVRKGIYTPQGHSNTVAVKILRPSLLSDMRLARKTIRAKAWSTLNHPNVAGFIDVCYQDMRGCGTPK</sequence>
<protein>
    <recommendedName>
        <fullName evidence="1">Serine-threonine/tyrosine-protein kinase catalytic domain-containing protein</fullName>
    </recommendedName>
</protein>
<keyword evidence="3" id="KW-1185">Reference proteome</keyword>
<evidence type="ECO:0000313" key="3">
    <source>
        <dbReference type="Proteomes" id="UP000719766"/>
    </source>
</evidence>